<sequence>MIKYQLFEKSSSLNCHFKNLGTFVVSIAHYMRAYFNYQALTHGNEFRLPGDVGFLNCVMLKETANADVKLYAKIGCQHRDTYTSTKLQLIVYKDAQCSVPFQNSDDDARKDGYLVNNYFLSNKVSFRPNFYSCQSCLPDEISDTFSKRYSHWYDDDYISRMGQKQKYQDDGAVEVEEDYAGGNGTNATDDGAYYQANDDIYASQYNDADDAVSYNNDDAAAGDDGGNNKGANYYVNQDDGVYYNYAAHDDDFYNMNDDGANRRGLRNLEAVDASHSITAKATLKEYEAEFQRDLHRRLEESNSNVATWNMCERVHHYGVWCDDECRALDTFRVDEWSRSDVFLLVIMCVFMGAMMLLVFAKRVKAYERSAMWGDEPGAPDPGLPPCAMLLLFAIVFTVIIVLAALKFVNETLVVAVVTCILFFLYMLKLTLFESRKPQFIPTRGVRNSTLKEPIYLS</sequence>
<evidence type="ECO:0000313" key="2">
    <source>
        <dbReference type="EMBL" id="KAL3797311.1"/>
    </source>
</evidence>
<comment type="caution">
    <text evidence="2">The sequence shown here is derived from an EMBL/GenBank/DDBJ whole genome shotgun (WGS) entry which is preliminary data.</text>
</comment>
<evidence type="ECO:0000256" key="1">
    <source>
        <dbReference type="SAM" id="Phobius"/>
    </source>
</evidence>
<evidence type="ECO:0000313" key="3">
    <source>
        <dbReference type="Proteomes" id="UP001530400"/>
    </source>
</evidence>
<keyword evidence="1" id="KW-0472">Membrane</keyword>
<keyword evidence="3" id="KW-1185">Reference proteome</keyword>
<proteinExistence type="predicted"/>
<dbReference type="EMBL" id="JALLPJ020000258">
    <property type="protein sequence ID" value="KAL3797311.1"/>
    <property type="molecule type" value="Genomic_DNA"/>
</dbReference>
<feature type="transmembrane region" description="Helical" evidence="1">
    <location>
        <begin position="341"/>
        <end position="360"/>
    </location>
</feature>
<dbReference type="Proteomes" id="UP001530400">
    <property type="component" value="Unassembled WGS sequence"/>
</dbReference>
<keyword evidence="1" id="KW-0812">Transmembrane</keyword>
<protein>
    <submittedName>
        <fullName evidence="2">Uncharacterized protein</fullName>
    </submittedName>
</protein>
<reference evidence="2 3" key="1">
    <citation type="submission" date="2024-10" db="EMBL/GenBank/DDBJ databases">
        <title>Updated reference genomes for cyclostephanoid diatoms.</title>
        <authorList>
            <person name="Roberts W.R."/>
            <person name="Alverson A.J."/>
        </authorList>
    </citation>
    <scope>NUCLEOTIDE SEQUENCE [LARGE SCALE GENOMIC DNA]</scope>
    <source>
        <strain evidence="2 3">AJA010-31</strain>
    </source>
</reference>
<feature type="transmembrane region" description="Helical" evidence="1">
    <location>
        <begin position="411"/>
        <end position="431"/>
    </location>
</feature>
<gene>
    <name evidence="2" type="ORF">ACHAWO_012727</name>
</gene>
<dbReference type="AlphaFoldDB" id="A0ABD3QC63"/>
<keyword evidence="1" id="KW-1133">Transmembrane helix</keyword>
<organism evidence="2 3">
    <name type="scientific">Cyclotella atomus</name>
    <dbReference type="NCBI Taxonomy" id="382360"/>
    <lineage>
        <taxon>Eukaryota</taxon>
        <taxon>Sar</taxon>
        <taxon>Stramenopiles</taxon>
        <taxon>Ochrophyta</taxon>
        <taxon>Bacillariophyta</taxon>
        <taxon>Coscinodiscophyceae</taxon>
        <taxon>Thalassiosirophycidae</taxon>
        <taxon>Stephanodiscales</taxon>
        <taxon>Stephanodiscaceae</taxon>
        <taxon>Cyclotella</taxon>
    </lineage>
</organism>
<accession>A0ABD3QC63</accession>
<feature type="transmembrane region" description="Helical" evidence="1">
    <location>
        <begin position="381"/>
        <end position="405"/>
    </location>
</feature>
<name>A0ABD3QC63_9STRA</name>